<proteinExistence type="predicted"/>
<dbReference type="EMBL" id="JARKIF010000003">
    <property type="protein sequence ID" value="KAJ7643605.1"/>
    <property type="molecule type" value="Genomic_DNA"/>
</dbReference>
<comment type="caution">
    <text evidence="1">The sequence shown here is derived from an EMBL/GenBank/DDBJ whole genome shotgun (WGS) entry which is preliminary data.</text>
</comment>
<gene>
    <name evidence="1" type="ORF">FB45DRAFT_861228</name>
</gene>
<evidence type="ECO:0000313" key="2">
    <source>
        <dbReference type="Proteomes" id="UP001221142"/>
    </source>
</evidence>
<name>A0AAD7FU36_9AGAR</name>
<sequence>MHRELPKGFLLVSDVPDGGATVSWEYLHFSSLEKNPSGRGAAARCPRRVSILFLAGVRGAMMVRSPTQSELKFNQVSAQERGHGVDISPLAPKNSGKCLLVFIESPHRQNTSRAEFKFWHPYFPPICLGVLQIDWDSKYMSPANHGQLNVEAGDTRRGEVDGDTRWKGTERVWTVWTGKQERARGLWAPKMCSTVGCCPRLGCSWSFGSESQFSIQQS</sequence>
<dbReference type="AlphaFoldDB" id="A0AAD7FU36"/>
<keyword evidence="2" id="KW-1185">Reference proteome</keyword>
<organism evidence="1 2">
    <name type="scientific">Roridomyces roridus</name>
    <dbReference type="NCBI Taxonomy" id="1738132"/>
    <lineage>
        <taxon>Eukaryota</taxon>
        <taxon>Fungi</taxon>
        <taxon>Dikarya</taxon>
        <taxon>Basidiomycota</taxon>
        <taxon>Agaricomycotina</taxon>
        <taxon>Agaricomycetes</taxon>
        <taxon>Agaricomycetidae</taxon>
        <taxon>Agaricales</taxon>
        <taxon>Marasmiineae</taxon>
        <taxon>Mycenaceae</taxon>
        <taxon>Roridomyces</taxon>
    </lineage>
</organism>
<evidence type="ECO:0000313" key="1">
    <source>
        <dbReference type="EMBL" id="KAJ7643605.1"/>
    </source>
</evidence>
<reference evidence="1" key="1">
    <citation type="submission" date="2023-03" db="EMBL/GenBank/DDBJ databases">
        <title>Massive genome expansion in bonnet fungi (Mycena s.s.) driven by repeated elements and novel gene families across ecological guilds.</title>
        <authorList>
            <consortium name="Lawrence Berkeley National Laboratory"/>
            <person name="Harder C.B."/>
            <person name="Miyauchi S."/>
            <person name="Viragh M."/>
            <person name="Kuo A."/>
            <person name="Thoen E."/>
            <person name="Andreopoulos B."/>
            <person name="Lu D."/>
            <person name="Skrede I."/>
            <person name="Drula E."/>
            <person name="Henrissat B."/>
            <person name="Morin E."/>
            <person name="Kohler A."/>
            <person name="Barry K."/>
            <person name="LaButti K."/>
            <person name="Morin E."/>
            <person name="Salamov A."/>
            <person name="Lipzen A."/>
            <person name="Mereny Z."/>
            <person name="Hegedus B."/>
            <person name="Baldrian P."/>
            <person name="Stursova M."/>
            <person name="Weitz H."/>
            <person name="Taylor A."/>
            <person name="Grigoriev I.V."/>
            <person name="Nagy L.G."/>
            <person name="Martin F."/>
            <person name="Kauserud H."/>
        </authorList>
    </citation>
    <scope>NUCLEOTIDE SEQUENCE</scope>
    <source>
        <strain evidence="1">9284</strain>
    </source>
</reference>
<accession>A0AAD7FU36</accession>
<dbReference type="Proteomes" id="UP001221142">
    <property type="component" value="Unassembled WGS sequence"/>
</dbReference>
<protein>
    <submittedName>
        <fullName evidence="1">Uncharacterized protein</fullName>
    </submittedName>
</protein>